<sequence>MDVLRGRYQKLPEVRSKVVRVFISSTFSDTLSERDSLIDTVFPKLKDYCREKYGLEFQVLLSHRYGSRPTAATIPATLFEQLYQIVSSNVDLQKDAQLLTQWYQKDTNCVPPAYILRPISSILPNIKSKDSDEMKQASKEWTIINNHIRTCLRQAATTCFEQGQISKSDYDDFFISVTEKEIVNGILSASDVNQRTLCFLREIDDIQNHLSDNKASKFIDVNYSDDGKPIIDQEAEQLLNNLKNTRIPNVLQKNNIFSYKVHWTLDGINRRDHAEYIDRFNNDFYNAIKQQIDSCVKSRVTIVSNPLQHEVLEHAIQCKTYVAKFHGRTDVLDKLGKYINNDKENRPCIVYGASGCGKTSVLAKAATKVCI</sequence>
<proteinExistence type="predicted"/>
<dbReference type="Proteomes" id="UP000663860">
    <property type="component" value="Unassembled WGS sequence"/>
</dbReference>
<dbReference type="PANTHER" id="PTHR19871">
    <property type="entry name" value="BETA TRANSDUCIN-RELATED PROTEIN"/>
    <property type="match status" value="1"/>
</dbReference>
<evidence type="ECO:0000313" key="2">
    <source>
        <dbReference type="Proteomes" id="UP000663860"/>
    </source>
</evidence>
<dbReference type="AlphaFoldDB" id="A0A813M7I8"/>
<dbReference type="EMBL" id="CAJNOE010000002">
    <property type="protein sequence ID" value="CAF0713538.1"/>
    <property type="molecule type" value="Genomic_DNA"/>
</dbReference>
<name>A0A813M7I8_9BILA</name>
<accession>A0A813M7I8</accession>
<dbReference type="InterPro" id="IPR052752">
    <property type="entry name" value="NACHT-WD_repeat"/>
</dbReference>
<evidence type="ECO:0000313" key="1">
    <source>
        <dbReference type="EMBL" id="CAF0713538.1"/>
    </source>
</evidence>
<dbReference type="SUPFAM" id="SSF52540">
    <property type="entry name" value="P-loop containing nucleoside triphosphate hydrolases"/>
    <property type="match status" value="1"/>
</dbReference>
<protein>
    <submittedName>
        <fullName evidence="1">Uncharacterized protein</fullName>
    </submittedName>
</protein>
<dbReference type="InterPro" id="IPR027417">
    <property type="entry name" value="P-loop_NTPase"/>
</dbReference>
<dbReference type="PANTHER" id="PTHR19871:SF14">
    <property type="entry name" value="DUF4062 DOMAIN-CONTAINING PROTEIN"/>
    <property type="match status" value="1"/>
</dbReference>
<gene>
    <name evidence="1" type="ORF">IZO911_LOCUS438</name>
</gene>
<comment type="caution">
    <text evidence="1">The sequence shown here is derived from an EMBL/GenBank/DDBJ whole genome shotgun (WGS) entry which is preliminary data.</text>
</comment>
<reference evidence="1" key="1">
    <citation type="submission" date="2021-02" db="EMBL/GenBank/DDBJ databases">
        <authorList>
            <person name="Nowell W R."/>
        </authorList>
    </citation>
    <scope>NUCLEOTIDE SEQUENCE</scope>
</reference>
<organism evidence="1 2">
    <name type="scientific">Adineta steineri</name>
    <dbReference type="NCBI Taxonomy" id="433720"/>
    <lineage>
        <taxon>Eukaryota</taxon>
        <taxon>Metazoa</taxon>
        <taxon>Spiralia</taxon>
        <taxon>Gnathifera</taxon>
        <taxon>Rotifera</taxon>
        <taxon>Eurotatoria</taxon>
        <taxon>Bdelloidea</taxon>
        <taxon>Adinetida</taxon>
        <taxon>Adinetidae</taxon>
        <taxon>Adineta</taxon>
    </lineage>
</organism>